<keyword evidence="3" id="KW-1185">Reference proteome</keyword>
<proteinExistence type="predicted"/>
<sequence>MARIGNDDSAERVERVSTTAIKDAWAQTTEELEILAEQRREQGWDTVAIPAIQTAAVSRDAGPKHNERFGIVFVVPDNHADAFSDAFDRGEFPRFEAYRNEVSGAVFLVVEYLDPESETAILLAGQYERRHVAGMLAATEDEGVLFTHAKTLNGTVLGSFEHKDYAPLVPETVGSVSGNNTE</sequence>
<organism evidence="1 3">
    <name type="scientific">Natrialba magadii (strain ATCC 43099 / DSM 3394 / CCM 3739 / CIP 104546 / IAM 13178 / JCM 8861 / NBRC 102185 / NCIMB 2190 / MS3)</name>
    <name type="common">Natronobacterium magadii</name>
    <dbReference type="NCBI Taxonomy" id="547559"/>
    <lineage>
        <taxon>Archaea</taxon>
        <taxon>Methanobacteriati</taxon>
        <taxon>Methanobacteriota</taxon>
        <taxon>Stenosarchaea group</taxon>
        <taxon>Halobacteria</taxon>
        <taxon>Halobacteriales</taxon>
        <taxon>Natrialbaceae</taxon>
        <taxon>Natrialba</taxon>
    </lineage>
</organism>
<dbReference type="Proteomes" id="UP000001879">
    <property type="component" value="Chromosome"/>
</dbReference>
<dbReference type="EMBL" id="CP001932">
    <property type="protein sequence ID" value="ADD06045.1"/>
    <property type="molecule type" value="Genomic_DNA"/>
</dbReference>
<dbReference type="GeneID" id="8825338"/>
<dbReference type="Proteomes" id="UP000011543">
    <property type="component" value="Unassembled WGS sequence"/>
</dbReference>
<dbReference type="eggNOG" id="arCOG02978">
    <property type="taxonomic scope" value="Archaea"/>
</dbReference>
<dbReference type="EMBL" id="AOHS01000029">
    <property type="protein sequence ID" value="ELY30958.1"/>
    <property type="molecule type" value="Genomic_DNA"/>
</dbReference>
<dbReference type="RefSeq" id="WP_004215352.1">
    <property type="nucleotide sequence ID" value="NC_013922.1"/>
</dbReference>
<evidence type="ECO:0000313" key="4">
    <source>
        <dbReference type="Proteomes" id="UP000011543"/>
    </source>
</evidence>
<dbReference type="HOGENOM" id="CLU_092285_0_0_2"/>
<dbReference type="PATRIC" id="fig|547559.17.peg.1564"/>
<reference evidence="2 4" key="3">
    <citation type="journal article" date="2014" name="PLoS Genet.">
        <title>Phylogenetically driven sequencing of extremely halophilic archaea reveals strategies for static and dynamic osmo-response.</title>
        <authorList>
            <person name="Becker E.A."/>
            <person name="Seitzer P.M."/>
            <person name="Tritt A."/>
            <person name="Larsen D."/>
            <person name="Krusor M."/>
            <person name="Yao A.I."/>
            <person name="Wu D."/>
            <person name="Madern D."/>
            <person name="Eisen J.A."/>
            <person name="Darling A.E."/>
            <person name="Facciotti M.T."/>
        </authorList>
    </citation>
    <scope>NUCLEOTIDE SEQUENCE [LARGE SCALE GENOMIC DNA]</scope>
    <source>
        <strain evidence="4">ATCC 43099 / DSM 3394 / CCM 3739 / CIP 104546 / IAM 13178 / JCM 8861 / NBRC 102185 / NCIMB 2190 / MS3</strain>
        <strain evidence="2">MS-3</strain>
    </source>
</reference>
<reference evidence="1 3" key="2">
    <citation type="journal article" date="2012" name="BMC Genomics">
        <title>A comparative genomics perspective on the genetic content of the alkaliphilic haloarchaeon Natrialba magadii ATCC 43099T.</title>
        <authorList>
            <person name="Siddaramappa S."/>
            <person name="Challacombe J.F."/>
            <person name="Decastro R.E."/>
            <person name="Pfeiffer F."/>
            <person name="Sastre D.E."/>
            <person name="Gimenez M.I."/>
            <person name="Paggi R.A."/>
            <person name="Detter J.C."/>
            <person name="Davenport K.W."/>
            <person name="Goodwin L.A."/>
            <person name="Kyrpides N."/>
            <person name="Tapia R."/>
            <person name="Pitluck S."/>
            <person name="Lucas S."/>
            <person name="Woyke T."/>
            <person name="Maupin-Furlow J.A."/>
        </authorList>
    </citation>
    <scope>NUCLEOTIDE SEQUENCE [LARGE SCALE GENOMIC DNA]</scope>
    <source>
        <strain evidence="1">ATCC 43099</strain>
        <strain evidence="3">ATCC 43099 / DSM 3394 / CCM 3739 / CIP 104546 / IAM 13178 / JCM 8861 / NBRC 102185 / NCIMB 2190 / MS3</strain>
    </source>
</reference>
<dbReference type="OrthoDB" id="236506at2157"/>
<reference evidence="1" key="4">
    <citation type="submission" date="2016-09" db="EMBL/GenBank/DDBJ databases">
        <authorList>
            <person name="Pfeiffer F."/>
        </authorList>
    </citation>
    <scope>NUCLEOTIDE SEQUENCE</scope>
    <source>
        <strain evidence="1">ATCC 43099</strain>
    </source>
</reference>
<gene>
    <name evidence="1" type="ordered locus">Nmag_2485</name>
    <name evidence="2" type="ORF">C500_07968</name>
</gene>
<dbReference type="PaxDb" id="547559-Nmag_2485"/>
<accession>D3SY74</accession>
<dbReference type="AlphaFoldDB" id="D3SY74"/>
<evidence type="ECO:0000313" key="1">
    <source>
        <dbReference type="EMBL" id="ADD06045.1"/>
    </source>
</evidence>
<reference evidence="3" key="1">
    <citation type="submission" date="2010-02" db="EMBL/GenBank/DDBJ databases">
        <title>Complete sequence of chromosome of Natrialba magadii ATCC 43099.</title>
        <authorList>
            <consortium name="US DOE Joint Genome Institute"/>
            <person name="Lucas S."/>
            <person name="Copeland A."/>
            <person name="Lapidus A."/>
            <person name="Cheng J.-F."/>
            <person name="Bruce D."/>
            <person name="Goodwin L."/>
            <person name="Pitluck S."/>
            <person name="Davenport K."/>
            <person name="Saunders E."/>
            <person name="Detter J.C."/>
            <person name="Han C."/>
            <person name="Tapia R."/>
            <person name="Land M."/>
            <person name="Hauser L."/>
            <person name="Kyrpides N."/>
            <person name="Mikhailova N."/>
            <person name="De Castro R.E."/>
            <person name="Maupin-Furlow J.A."/>
            <person name="Woyke T."/>
        </authorList>
    </citation>
    <scope>NUCLEOTIDE SEQUENCE [LARGE SCALE GENOMIC DNA]</scope>
    <source>
        <strain evidence="3">ATCC 43099 / DSM 3394 / CCM 3739 / CIP 104546 / IAM 13178 / JCM 8861 / NBRC 102185 / NCIMB 2190 / MS3</strain>
    </source>
</reference>
<evidence type="ECO:0000313" key="2">
    <source>
        <dbReference type="EMBL" id="ELY30958.1"/>
    </source>
</evidence>
<dbReference type="Pfam" id="PF24373">
    <property type="entry name" value="DUF7529"/>
    <property type="match status" value="1"/>
</dbReference>
<name>D3SY74_NATMM</name>
<protein>
    <submittedName>
        <fullName evidence="1">Uncharacterized protein</fullName>
    </submittedName>
</protein>
<evidence type="ECO:0000313" key="3">
    <source>
        <dbReference type="Proteomes" id="UP000001879"/>
    </source>
</evidence>
<dbReference type="STRING" id="547559.Nmag_2485"/>
<dbReference type="InterPro" id="IPR055951">
    <property type="entry name" value="DUF7529"/>
</dbReference>
<dbReference type="KEGG" id="nmg:Nmag_2485"/>